<dbReference type="Pfam" id="PF00884">
    <property type="entry name" value="Sulfatase"/>
    <property type="match status" value="1"/>
</dbReference>
<dbReference type="OrthoDB" id="103349at2759"/>
<evidence type="ECO:0000256" key="6">
    <source>
        <dbReference type="SAM" id="MobiDB-lite"/>
    </source>
</evidence>
<dbReference type="InterPro" id="IPR017850">
    <property type="entry name" value="Alkaline_phosphatase_core_sf"/>
</dbReference>
<dbReference type="eggNOG" id="KOG3867">
    <property type="taxonomic scope" value="Eukaryota"/>
</dbReference>
<keyword evidence="10" id="KW-1185">Reference proteome</keyword>
<dbReference type="EMBL" id="GL833128">
    <property type="protein sequence ID" value="EGB08383.1"/>
    <property type="molecule type" value="Genomic_DNA"/>
</dbReference>
<feature type="compositionally biased region" description="Basic residues" evidence="6">
    <location>
        <begin position="209"/>
        <end position="235"/>
    </location>
</feature>
<dbReference type="InterPro" id="IPR047115">
    <property type="entry name" value="ARSB"/>
</dbReference>
<evidence type="ECO:0000313" key="9">
    <source>
        <dbReference type="EMBL" id="EGB08383.1"/>
    </source>
</evidence>
<dbReference type="InParanoid" id="F0Y989"/>
<keyword evidence="2" id="KW-0479">Metal-binding</keyword>
<dbReference type="KEGG" id="aaf:AURANDRAFT_37517"/>
<dbReference type="InterPro" id="IPR000917">
    <property type="entry name" value="Sulfatase_N"/>
</dbReference>
<evidence type="ECO:0000256" key="5">
    <source>
        <dbReference type="ARBA" id="ARBA00023180"/>
    </source>
</evidence>
<keyword evidence="3" id="KW-0378">Hydrolase</keyword>
<dbReference type="GeneID" id="20221798"/>
<dbReference type="Gene3D" id="3.40.720.10">
    <property type="entry name" value="Alkaline Phosphatase, subunit A"/>
    <property type="match status" value="1"/>
</dbReference>
<feature type="signal peptide" evidence="7">
    <location>
        <begin position="1"/>
        <end position="23"/>
    </location>
</feature>
<evidence type="ECO:0000256" key="3">
    <source>
        <dbReference type="ARBA" id="ARBA00022801"/>
    </source>
</evidence>
<evidence type="ECO:0000256" key="1">
    <source>
        <dbReference type="ARBA" id="ARBA00008779"/>
    </source>
</evidence>
<dbReference type="InterPro" id="IPR024607">
    <property type="entry name" value="Sulfatase_CS"/>
</dbReference>
<evidence type="ECO:0000256" key="7">
    <source>
        <dbReference type="SAM" id="SignalP"/>
    </source>
</evidence>
<proteinExistence type="inferred from homology"/>
<evidence type="ECO:0000256" key="4">
    <source>
        <dbReference type="ARBA" id="ARBA00022837"/>
    </source>
</evidence>
<protein>
    <submittedName>
        <fullName evidence="9">Uncharacterized protein ARS21</fullName>
    </submittedName>
</protein>
<dbReference type="PANTHER" id="PTHR10342:SF274">
    <property type="entry name" value="ARYLSULFATASE B"/>
    <property type="match status" value="1"/>
</dbReference>
<dbReference type="GO" id="GO:0046872">
    <property type="term" value="F:metal ion binding"/>
    <property type="evidence" value="ECO:0007669"/>
    <property type="project" value="UniProtKB-KW"/>
</dbReference>
<feature type="region of interest" description="Disordered" evidence="6">
    <location>
        <begin position="193"/>
        <end position="235"/>
    </location>
</feature>
<name>F0Y989_AURAN</name>
<dbReference type="PANTHER" id="PTHR10342">
    <property type="entry name" value="ARYLSULFATASE"/>
    <property type="match status" value="1"/>
</dbReference>
<gene>
    <name evidence="9" type="primary">ARS21</name>
    <name evidence="9" type="ORF">AURANDRAFT_37517</name>
</gene>
<evidence type="ECO:0000259" key="8">
    <source>
        <dbReference type="Pfam" id="PF00884"/>
    </source>
</evidence>
<evidence type="ECO:0000313" key="10">
    <source>
        <dbReference type="Proteomes" id="UP000002729"/>
    </source>
</evidence>
<sequence length="235" mass="26246">MDHARTRRGLLALGALLLLPAWGAPPPNLLFILLDDFGWNDAGYHNGGRPNEGWTSTPTLDRLAASGVKLESYYTAPICSPSRAQIMTGRYQIRVGIQHGCYGASQGTGLPLGEVTIADALSRLDYETWMFGKWHLGFDEAAFLPTSRGFDYHYGHYDACVNAWNHTVGKTGTEKPRVGLDWHRDEAVVDGVPRPRRFSRGDDETTRAVGRRRAGHAHVRAPRQRRRRQANGTRR</sequence>
<feature type="non-terminal residue" evidence="9">
    <location>
        <position position="235"/>
    </location>
</feature>
<feature type="chain" id="PRO_5003260850" evidence="7">
    <location>
        <begin position="24"/>
        <end position="235"/>
    </location>
</feature>
<dbReference type="RefSeq" id="XP_009037101.1">
    <property type="nucleotide sequence ID" value="XM_009038853.1"/>
</dbReference>
<dbReference type="SUPFAM" id="SSF53649">
    <property type="entry name" value="Alkaline phosphatase-like"/>
    <property type="match status" value="1"/>
</dbReference>
<accession>F0Y989</accession>
<evidence type="ECO:0000256" key="2">
    <source>
        <dbReference type="ARBA" id="ARBA00022723"/>
    </source>
</evidence>
<keyword evidence="4" id="KW-0106">Calcium</keyword>
<keyword evidence="7" id="KW-0732">Signal</keyword>
<dbReference type="AlphaFoldDB" id="F0Y989"/>
<feature type="domain" description="Sulfatase N-terminal" evidence="8">
    <location>
        <begin position="27"/>
        <end position="157"/>
    </location>
</feature>
<dbReference type="GO" id="GO:0008484">
    <property type="term" value="F:sulfuric ester hydrolase activity"/>
    <property type="evidence" value="ECO:0007669"/>
    <property type="project" value="InterPro"/>
</dbReference>
<organism evidence="10">
    <name type="scientific">Aureococcus anophagefferens</name>
    <name type="common">Harmful bloom alga</name>
    <dbReference type="NCBI Taxonomy" id="44056"/>
    <lineage>
        <taxon>Eukaryota</taxon>
        <taxon>Sar</taxon>
        <taxon>Stramenopiles</taxon>
        <taxon>Ochrophyta</taxon>
        <taxon>Pelagophyceae</taxon>
        <taxon>Pelagomonadales</taxon>
        <taxon>Pelagomonadaceae</taxon>
        <taxon>Aureococcus</taxon>
    </lineage>
</organism>
<reference evidence="9 10" key="1">
    <citation type="journal article" date="2011" name="Proc. Natl. Acad. Sci. U.S.A.">
        <title>Niche of harmful alga Aureococcus anophagefferens revealed through ecogenomics.</title>
        <authorList>
            <person name="Gobler C.J."/>
            <person name="Berry D.L."/>
            <person name="Dyhrman S.T."/>
            <person name="Wilhelm S.W."/>
            <person name="Salamov A."/>
            <person name="Lobanov A.V."/>
            <person name="Zhang Y."/>
            <person name="Collier J.L."/>
            <person name="Wurch L.L."/>
            <person name="Kustka A.B."/>
            <person name="Dill B.D."/>
            <person name="Shah M."/>
            <person name="VerBerkmoes N.C."/>
            <person name="Kuo A."/>
            <person name="Terry A."/>
            <person name="Pangilinan J."/>
            <person name="Lindquist E.A."/>
            <person name="Lucas S."/>
            <person name="Paulsen I.T."/>
            <person name="Hattenrath-Lehmann T.K."/>
            <person name="Talmage S.C."/>
            <person name="Walker E.A."/>
            <person name="Koch F."/>
            <person name="Burson A.M."/>
            <person name="Marcoval M.A."/>
            <person name="Tang Y.Z."/>
            <person name="Lecleir G.R."/>
            <person name="Coyne K.J."/>
            <person name="Berg G.M."/>
            <person name="Bertrand E.M."/>
            <person name="Saito M.A."/>
            <person name="Gladyshev V.N."/>
            <person name="Grigoriev I.V."/>
        </authorList>
    </citation>
    <scope>NUCLEOTIDE SEQUENCE [LARGE SCALE GENOMIC DNA]</scope>
    <source>
        <strain evidence="10">CCMP 1984</strain>
    </source>
</reference>
<comment type="similarity">
    <text evidence="1">Belongs to the sulfatase family.</text>
</comment>
<dbReference type="Proteomes" id="UP000002729">
    <property type="component" value="Unassembled WGS sequence"/>
</dbReference>
<dbReference type="PROSITE" id="PS00523">
    <property type="entry name" value="SULFATASE_1"/>
    <property type="match status" value="1"/>
</dbReference>
<keyword evidence="5" id="KW-0325">Glycoprotein</keyword>